<evidence type="ECO:0008006" key="3">
    <source>
        <dbReference type="Google" id="ProtNLM"/>
    </source>
</evidence>
<name>A0ABN2XK59_9ACTN</name>
<proteinExistence type="predicted"/>
<accession>A0ABN2XK59</accession>
<dbReference type="RefSeq" id="WP_344555718.1">
    <property type="nucleotide sequence ID" value="NZ_BAAANS010000043.1"/>
</dbReference>
<organism evidence="1 2">
    <name type="scientific">Kitasatospora saccharophila</name>
    <dbReference type="NCBI Taxonomy" id="407973"/>
    <lineage>
        <taxon>Bacteria</taxon>
        <taxon>Bacillati</taxon>
        <taxon>Actinomycetota</taxon>
        <taxon>Actinomycetes</taxon>
        <taxon>Kitasatosporales</taxon>
        <taxon>Streptomycetaceae</taxon>
        <taxon>Kitasatospora</taxon>
    </lineage>
</organism>
<sequence>MAGVQQQVTLVKGGTRKDGQETVDLRVIGTSLALMDGTAKPTINNQGSTFADLAAVTTAYNNLLAALRTRGVIGGS</sequence>
<keyword evidence="2" id="KW-1185">Reference proteome</keyword>
<dbReference type="EMBL" id="BAAANS010000043">
    <property type="protein sequence ID" value="GAA2112470.1"/>
    <property type="molecule type" value="Genomic_DNA"/>
</dbReference>
<protein>
    <recommendedName>
        <fullName evidence="3">Head fiber protein</fullName>
    </recommendedName>
</protein>
<dbReference type="Proteomes" id="UP001500897">
    <property type="component" value="Unassembled WGS sequence"/>
</dbReference>
<comment type="caution">
    <text evidence="1">The sequence shown here is derived from an EMBL/GenBank/DDBJ whole genome shotgun (WGS) entry which is preliminary data.</text>
</comment>
<evidence type="ECO:0000313" key="2">
    <source>
        <dbReference type="Proteomes" id="UP001500897"/>
    </source>
</evidence>
<gene>
    <name evidence="1" type="ORF">GCM10009759_55210</name>
</gene>
<evidence type="ECO:0000313" key="1">
    <source>
        <dbReference type="EMBL" id="GAA2112470.1"/>
    </source>
</evidence>
<reference evidence="1 2" key="1">
    <citation type="journal article" date="2019" name="Int. J. Syst. Evol. Microbiol.">
        <title>The Global Catalogue of Microorganisms (GCM) 10K type strain sequencing project: providing services to taxonomists for standard genome sequencing and annotation.</title>
        <authorList>
            <consortium name="The Broad Institute Genomics Platform"/>
            <consortium name="The Broad Institute Genome Sequencing Center for Infectious Disease"/>
            <person name="Wu L."/>
            <person name="Ma J."/>
        </authorList>
    </citation>
    <scope>NUCLEOTIDE SEQUENCE [LARGE SCALE GENOMIC DNA]</scope>
    <source>
        <strain evidence="1 2">JCM 14559</strain>
    </source>
</reference>